<feature type="region of interest" description="Disordered" evidence="2">
    <location>
        <begin position="1"/>
        <end position="29"/>
    </location>
</feature>
<dbReference type="Pfam" id="PF02515">
    <property type="entry name" value="CoA_transf_3"/>
    <property type="match status" value="1"/>
</dbReference>
<dbReference type="InterPro" id="IPR050509">
    <property type="entry name" value="CoA-transferase_III"/>
</dbReference>
<accession>A0A9Q3Z8E2</accession>
<keyword evidence="1 3" id="KW-0808">Transferase</keyword>
<dbReference type="RefSeq" id="WP_232652667.1">
    <property type="nucleotide sequence ID" value="NZ_JAJSBI010000021.1"/>
</dbReference>
<dbReference type="PANTHER" id="PTHR48228:SF6">
    <property type="entry name" value="L-CARNITINE COA-TRANSFERASE"/>
    <property type="match status" value="1"/>
</dbReference>
<reference evidence="3" key="1">
    <citation type="submission" date="2021-12" db="EMBL/GenBank/DDBJ databases">
        <authorList>
            <person name="Lee J.-H."/>
            <person name="Kim S.-B."/>
        </authorList>
    </citation>
    <scope>NUCLEOTIDE SEQUENCE</scope>
    <source>
        <strain evidence="3">NR30</strain>
    </source>
</reference>
<evidence type="ECO:0000313" key="3">
    <source>
        <dbReference type="EMBL" id="MCD9878458.1"/>
    </source>
</evidence>
<evidence type="ECO:0000256" key="2">
    <source>
        <dbReference type="SAM" id="MobiDB-lite"/>
    </source>
</evidence>
<dbReference type="Proteomes" id="UP001108029">
    <property type="component" value="Unassembled WGS sequence"/>
</dbReference>
<protein>
    <submittedName>
        <fullName evidence="3">CoA transferase</fullName>
    </submittedName>
</protein>
<evidence type="ECO:0000256" key="1">
    <source>
        <dbReference type="ARBA" id="ARBA00022679"/>
    </source>
</evidence>
<keyword evidence="4" id="KW-1185">Reference proteome</keyword>
<feature type="region of interest" description="Disordered" evidence="2">
    <location>
        <begin position="321"/>
        <end position="341"/>
    </location>
</feature>
<dbReference type="GO" id="GO:0016740">
    <property type="term" value="F:transferase activity"/>
    <property type="evidence" value="ECO:0007669"/>
    <property type="project" value="UniProtKB-KW"/>
</dbReference>
<dbReference type="PANTHER" id="PTHR48228">
    <property type="entry name" value="SUCCINYL-COA--D-CITRAMALATE COA-TRANSFERASE"/>
    <property type="match status" value="1"/>
</dbReference>
<dbReference type="InterPro" id="IPR003673">
    <property type="entry name" value="CoA-Trfase_fam_III"/>
</dbReference>
<dbReference type="Gene3D" id="3.40.50.10540">
    <property type="entry name" value="Crotonobetainyl-coa:carnitine coa-transferase, domain 1"/>
    <property type="match status" value="1"/>
</dbReference>
<name>A0A9Q3Z8E2_9ACTN</name>
<dbReference type="EMBL" id="JAJSBI010000021">
    <property type="protein sequence ID" value="MCD9878458.1"/>
    <property type="molecule type" value="Genomic_DNA"/>
</dbReference>
<dbReference type="SUPFAM" id="SSF89796">
    <property type="entry name" value="CoA-transferase family III (CaiB/BaiF)"/>
    <property type="match status" value="1"/>
</dbReference>
<proteinExistence type="predicted"/>
<sequence length="341" mass="35942">MARIDSVRTVPRPPSPTGPGFAGENGPSHPGGLPLAGVTVLDLGVIVAGAQTGLLFAEQGARVIRVENRQFPDGMRRTFERLTPALARGHMGKESLGLDLRSDEGVRIFKELVRRADVVTSDFKPGTLERLGISHADLLRVKPRIVCVESSAFGNAGPWRTAMGYGPLVRAGSGLTWLWRQGPDSTYFGDGITMYPDHVAARVGAITALACLLDRWRTGVGRHVGGGAVRRRPRTAGGTARGRGIPVLVPVPCGGDAQGAGLVRSVCPGDRPSRGSATWRPTKSLQQRLIPSTSGGRGRLAEGCRQIPGITMADRFAVRAGGARGDAGDTEPRAGRLGHPP</sequence>
<dbReference type="InterPro" id="IPR023606">
    <property type="entry name" value="CoA-Trfase_III_dom_1_sf"/>
</dbReference>
<dbReference type="AlphaFoldDB" id="A0A9Q3Z8E2"/>
<evidence type="ECO:0000313" key="4">
    <source>
        <dbReference type="Proteomes" id="UP001108029"/>
    </source>
</evidence>
<gene>
    <name evidence="3" type="ORF">LJ657_33575</name>
</gene>
<organism evidence="3 4">
    <name type="scientific">Streptomyces guryensis</name>
    <dbReference type="NCBI Taxonomy" id="2886947"/>
    <lineage>
        <taxon>Bacteria</taxon>
        <taxon>Bacillati</taxon>
        <taxon>Actinomycetota</taxon>
        <taxon>Actinomycetes</taxon>
        <taxon>Kitasatosporales</taxon>
        <taxon>Streptomycetaceae</taxon>
        <taxon>Streptomyces</taxon>
    </lineage>
</organism>
<comment type="caution">
    <text evidence="3">The sequence shown here is derived from an EMBL/GenBank/DDBJ whole genome shotgun (WGS) entry which is preliminary data.</text>
</comment>